<dbReference type="Pfam" id="PF08263">
    <property type="entry name" value="LRRNT_2"/>
    <property type="match status" value="1"/>
</dbReference>
<dbReference type="PROSITE" id="PS50011">
    <property type="entry name" value="PROTEIN_KINASE_DOM"/>
    <property type="match status" value="1"/>
</dbReference>
<evidence type="ECO:0000256" key="8">
    <source>
        <dbReference type="ARBA" id="ARBA00023136"/>
    </source>
</evidence>
<proteinExistence type="predicted"/>
<dbReference type="Gene3D" id="1.10.510.10">
    <property type="entry name" value="Transferase(Phosphotransferase) domain 1"/>
    <property type="match status" value="1"/>
</dbReference>
<dbReference type="InterPro" id="IPR050994">
    <property type="entry name" value="At_inactive_RLKs"/>
</dbReference>
<feature type="transmembrane region" description="Helical" evidence="11">
    <location>
        <begin position="250"/>
        <end position="272"/>
    </location>
</feature>
<evidence type="ECO:0000256" key="10">
    <source>
        <dbReference type="PROSITE-ProRule" id="PRU10141"/>
    </source>
</evidence>
<gene>
    <name evidence="14" type="ORF">QYE76_031967</name>
</gene>
<dbReference type="Proteomes" id="UP001231189">
    <property type="component" value="Unassembled WGS sequence"/>
</dbReference>
<keyword evidence="8 11" id="KW-0472">Membrane</keyword>
<keyword evidence="6" id="KW-0677">Repeat</keyword>
<dbReference type="SUPFAM" id="SSF52058">
    <property type="entry name" value="L domain-like"/>
    <property type="match status" value="1"/>
</dbReference>
<dbReference type="PANTHER" id="PTHR48010:SF24">
    <property type="entry name" value="OS08G0427600 PROTEIN"/>
    <property type="match status" value="1"/>
</dbReference>
<reference evidence="14" key="1">
    <citation type="submission" date="2023-07" db="EMBL/GenBank/DDBJ databases">
        <title>A chromosome-level genome assembly of Lolium multiflorum.</title>
        <authorList>
            <person name="Chen Y."/>
            <person name="Copetti D."/>
            <person name="Kolliker R."/>
            <person name="Studer B."/>
        </authorList>
    </citation>
    <scope>NUCLEOTIDE SEQUENCE</scope>
    <source>
        <strain evidence="14">02402/16</strain>
        <tissue evidence="14">Leaf</tissue>
    </source>
</reference>
<dbReference type="InterPro" id="IPR001245">
    <property type="entry name" value="Ser-Thr/Tyr_kinase_cat_dom"/>
</dbReference>
<evidence type="ECO:0000256" key="2">
    <source>
        <dbReference type="ARBA" id="ARBA00022475"/>
    </source>
</evidence>
<evidence type="ECO:0000256" key="9">
    <source>
        <dbReference type="ARBA" id="ARBA00023180"/>
    </source>
</evidence>
<keyword evidence="4 11" id="KW-0812">Transmembrane</keyword>
<comment type="caution">
    <text evidence="14">The sequence shown here is derived from an EMBL/GenBank/DDBJ whole genome shotgun (WGS) entry which is preliminary data.</text>
</comment>
<name>A0AAD8QVY5_LOLMU</name>
<keyword evidence="3" id="KW-0433">Leucine-rich repeat</keyword>
<dbReference type="InterPro" id="IPR032675">
    <property type="entry name" value="LRR_dom_sf"/>
</dbReference>
<dbReference type="FunFam" id="3.80.10.10:FF:000041">
    <property type="entry name" value="LRR receptor-like serine/threonine-protein kinase ERECTA"/>
    <property type="match status" value="1"/>
</dbReference>
<keyword evidence="10" id="KW-0547">Nucleotide-binding</keyword>
<keyword evidence="15" id="KW-1185">Reference proteome</keyword>
<accession>A0AAD8QVY5</accession>
<dbReference type="GO" id="GO:0004672">
    <property type="term" value="F:protein kinase activity"/>
    <property type="evidence" value="ECO:0007669"/>
    <property type="project" value="InterPro"/>
</dbReference>
<dbReference type="Pfam" id="PF13855">
    <property type="entry name" value="LRR_8"/>
    <property type="match status" value="1"/>
</dbReference>
<keyword evidence="2" id="KW-1003">Cell membrane</keyword>
<dbReference type="InterPro" id="IPR017441">
    <property type="entry name" value="Protein_kinase_ATP_BS"/>
</dbReference>
<keyword evidence="5 12" id="KW-0732">Signal</keyword>
<dbReference type="PROSITE" id="PS00107">
    <property type="entry name" value="PROTEIN_KINASE_ATP"/>
    <property type="match status" value="1"/>
</dbReference>
<evidence type="ECO:0000256" key="1">
    <source>
        <dbReference type="ARBA" id="ARBA00004162"/>
    </source>
</evidence>
<organism evidence="14 15">
    <name type="scientific">Lolium multiflorum</name>
    <name type="common">Italian ryegrass</name>
    <name type="synonym">Lolium perenne subsp. multiflorum</name>
    <dbReference type="NCBI Taxonomy" id="4521"/>
    <lineage>
        <taxon>Eukaryota</taxon>
        <taxon>Viridiplantae</taxon>
        <taxon>Streptophyta</taxon>
        <taxon>Embryophyta</taxon>
        <taxon>Tracheophyta</taxon>
        <taxon>Spermatophyta</taxon>
        <taxon>Magnoliopsida</taxon>
        <taxon>Liliopsida</taxon>
        <taxon>Poales</taxon>
        <taxon>Poaceae</taxon>
        <taxon>BOP clade</taxon>
        <taxon>Pooideae</taxon>
        <taxon>Poodae</taxon>
        <taxon>Poeae</taxon>
        <taxon>Poeae Chloroplast Group 2 (Poeae type)</taxon>
        <taxon>Loliodinae</taxon>
        <taxon>Loliinae</taxon>
        <taxon>Lolium</taxon>
    </lineage>
</organism>
<evidence type="ECO:0000256" key="6">
    <source>
        <dbReference type="ARBA" id="ARBA00022737"/>
    </source>
</evidence>
<sequence>MAAPGLRALVLLQLAVALLAVLPPRATSDLAGDRAALLALRSAVGNHLKWDQTVSPCQGWLGVNCSGPVGNERVVELRLVGKSLSGQIPVGTVGNLTALQTLSLRFNAISGAIPADIGGCAQLRWLFLVGNRFDGDIPESFFSLALLKKADLSGNRLTGGVSPDFNKLTNLATLNLEGNDFAGELPSGLNLPKLTQFNVSYNGKLDGPVPASLAGVPATAFLGTALCDGPLAACANPSGDDKRDGLSTGAIIGIIIAAVVLLLIMLSVWFLICFRRRRREAAGGATEAAANVHEGTEPITVTVAMTNTDAVKRSHSPTPTPTPTAAALTGEGKKLVFLGSAPEKPYDLETMLRASAEVLGKGVHGTTYRATLDGGDPVLAIKRLRDVHLPEREFRDRVVALSALRHENLPSLRAYFYSKEEKLLVYDFVGAGSLSSLLHGNGAEGRARLDFTARARIALAAARGVAFIHGGGAKSSHGSIKSSNLVVNGTRDSAYVADYGLAQLVGAAALPRRGTGYRAPEVTDARAVSQKADVYSFGVVVLELLTGRAPTYALPDDGGAGGVDLARWVRSVVQEEWTSEVFDSVIGNEPRVEDEMMRLLQLGMECTEQHPVRRPSMAGVEARIERIVEDACRRADFSSTDGSRSVSA</sequence>
<evidence type="ECO:0000256" key="11">
    <source>
        <dbReference type="SAM" id="Phobius"/>
    </source>
</evidence>
<dbReference type="EMBL" id="JAUUTY010000007">
    <property type="protein sequence ID" value="KAK1608294.1"/>
    <property type="molecule type" value="Genomic_DNA"/>
</dbReference>
<keyword evidence="7 11" id="KW-1133">Transmembrane helix</keyword>
<evidence type="ECO:0000256" key="4">
    <source>
        <dbReference type="ARBA" id="ARBA00022692"/>
    </source>
</evidence>
<dbReference type="GO" id="GO:0005524">
    <property type="term" value="F:ATP binding"/>
    <property type="evidence" value="ECO:0007669"/>
    <property type="project" value="UniProtKB-UniRule"/>
</dbReference>
<dbReference type="InterPro" id="IPR000719">
    <property type="entry name" value="Prot_kinase_dom"/>
</dbReference>
<dbReference type="InterPro" id="IPR001611">
    <property type="entry name" value="Leu-rich_rpt"/>
</dbReference>
<dbReference type="Gene3D" id="3.30.200.20">
    <property type="entry name" value="Phosphorylase Kinase, domain 1"/>
    <property type="match status" value="1"/>
</dbReference>
<feature type="binding site" evidence="10">
    <location>
        <position position="382"/>
    </location>
    <ligand>
        <name>ATP</name>
        <dbReference type="ChEBI" id="CHEBI:30616"/>
    </ligand>
</feature>
<dbReference type="InterPro" id="IPR011009">
    <property type="entry name" value="Kinase-like_dom_sf"/>
</dbReference>
<keyword evidence="9" id="KW-0325">Glycoprotein</keyword>
<feature type="chain" id="PRO_5042084617" description="Protein kinase domain-containing protein" evidence="12">
    <location>
        <begin position="29"/>
        <end position="648"/>
    </location>
</feature>
<comment type="subcellular location">
    <subcellularLocation>
        <location evidence="1">Cell membrane</location>
        <topology evidence="1">Single-pass membrane protein</topology>
    </subcellularLocation>
</comment>
<evidence type="ECO:0000256" key="12">
    <source>
        <dbReference type="SAM" id="SignalP"/>
    </source>
</evidence>
<dbReference type="PANTHER" id="PTHR48010">
    <property type="entry name" value="OS05G0588300 PROTEIN"/>
    <property type="match status" value="1"/>
</dbReference>
<evidence type="ECO:0000256" key="7">
    <source>
        <dbReference type="ARBA" id="ARBA00022989"/>
    </source>
</evidence>
<evidence type="ECO:0000259" key="13">
    <source>
        <dbReference type="PROSITE" id="PS50011"/>
    </source>
</evidence>
<dbReference type="InterPro" id="IPR013210">
    <property type="entry name" value="LRR_N_plant-typ"/>
</dbReference>
<feature type="signal peptide" evidence="12">
    <location>
        <begin position="1"/>
        <end position="28"/>
    </location>
</feature>
<feature type="domain" description="Protein kinase" evidence="13">
    <location>
        <begin position="353"/>
        <end position="628"/>
    </location>
</feature>
<dbReference type="AlphaFoldDB" id="A0AAD8QVY5"/>
<dbReference type="SUPFAM" id="SSF56112">
    <property type="entry name" value="Protein kinase-like (PK-like)"/>
    <property type="match status" value="1"/>
</dbReference>
<evidence type="ECO:0000256" key="3">
    <source>
        <dbReference type="ARBA" id="ARBA00022614"/>
    </source>
</evidence>
<evidence type="ECO:0000313" key="14">
    <source>
        <dbReference type="EMBL" id="KAK1608294.1"/>
    </source>
</evidence>
<dbReference type="Gene3D" id="3.80.10.10">
    <property type="entry name" value="Ribonuclease Inhibitor"/>
    <property type="match status" value="2"/>
</dbReference>
<dbReference type="Pfam" id="PF07714">
    <property type="entry name" value="PK_Tyr_Ser-Thr"/>
    <property type="match status" value="1"/>
</dbReference>
<protein>
    <recommendedName>
        <fullName evidence="13">Protein kinase domain-containing protein</fullName>
    </recommendedName>
</protein>
<keyword evidence="10" id="KW-0067">ATP-binding</keyword>
<dbReference type="GO" id="GO:0005886">
    <property type="term" value="C:plasma membrane"/>
    <property type="evidence" value="ECO:0007669"/>
    <property type="project" value="UniProtKB-SubCell"/>
</dbReference>
<evidence type="ECO:0000256" key="5">
    <source>
        <dbReference type="ARBA" id="ARBA00022729"/>
    </source>
</evidence>
<evidence type="ECO:0000313" key="15">
    <source>
        <dbReference type="Proteomes" id="UP001231189"/>
    </source>
</evidence>